<name>A0ABW3WSA9_9FLAO</name>
<feature type="domain" description="Histidine kinase" evidence="9">
    <location>
        <begin position="114"/>
        <end position="330"/>
    </location>
</feature>
<dbReference type="EMBL" id="JBHTMV010000004">
    <property type="protein sequence ID" value="MFD1294201.1"/>
    <property type="molecule type" value="Genomic_DNA"/>
</dbReference>
<dbReference type="Gene3D" id="3.30.565.10">
    <property type="entry name" value="Histidine kinase-like ATPase, C-terminal domain"/>
    <property type="match status" value="1"/>
</dbReference>
<dbReference type="InterPro" id="IPR036097">
    <property type="entry name" value="HisK_dim/P_sf"/>
</dbReference>
<keyword evidence="3" id="KW-0597">Phosphoprotein</keyword>
<dbReference type="RefSeq" id="WP_386809392.1">
    <property type="nucleotide sequence ID" value="NZ_JBHTMV010000004.1"/>
</dbReference>
<dbReference type="PROSITE" id="PS50109">
    <property type="entry name" value="HIS_KIN"/>
    <property type="match status" value="1"/>
</dbReference>
<keyword evidence="7" id="KW-0067">ATP-binding</keyword>
<evidence type="ECO:0000256" key="8">
    <source>
        <dbReference type="ARBA" id="ARBA00023012"/>
    </source>
</evidence>
<dbReference type="PANTHER" id="PTHR42878:SF7">
    <property type="entry name" value="SENSOR HISTIDINE KINASE GLRK"/>
    <property type="match status" value="1"/>
</dbReference>
<keyword evidence="6 10" id="KW-0418">Kinase</keyword>
<keyword evidence="4" id="KW-0808">Transferase</keyword>
<dbReference type="PANTHER" id="PTHR42878">
    <property type="entry name" value="TWO-COMPONENT HISTIDINE KINASE"/>
    <property type="match status" value="1"/>
</dbReference>
<evidence type="ECO:0000256" key="3">
    <source>
        <dbReference type="ARBA" id="ARBA00022553"/>
    </source>
</evidence>
<reference evidence="11" key="1">
    <citation type="journal article" date="2019" name="Int. J. Syst. Evol. Microbiol.">
        <title>The Global Catalogue of Microorganisms (GCM) 10K type strain sequencing project: providing services to taxonomists for standard genome sequencing and annotation.</title>
        <authorList>
            <consortium name="The Broad Institute Genomics Platform"/>
            <consortium name="The Broad Institute Genome Sequencing Center for Infectious Disease"/>
            <person name="Wu L."/>
            <person name="Ma J."/>
        </authorList>
    </citation>
    <scope>NUCLEOTIDE SEQUENCE [LARGE SCALE GENOMIC DNA]</scope>
    <source>
        <strain evidence="11">CCUG 62221</strain>
    </source>
</reference>
<dbReference type="SUPFAM" id="SSF55874">
    <property type="entry name" value="ATPase domain of HSP90 chaperone/DNA topoisomerase II/histidine kinase"/>
    <property type="match status" value="1"/>
</dbReference>
<keyword evidence="5" id="KW-0547">Nucleotide-binding</keyword>
<organism evidence="10 11">
    <name type="scientific">Lutibacter holmesii</name>
    <dbReference type="NCBI Taxonomy" id="1137985"/>
    <lineage>
        <taxon>Bacteria</taxon>
        <taxon>Pseudomonadati</taxon>
        <taxon>Bacteroidota</taxon>
        <taxon>Flavobacteriia</taxon>
        <taxon>Flavobacteriales</taxon>
        <taxon>Flavobacteriaceae</taxon>
        <taxon>Lutibacter</taxon>
    </lineage>
</organism>
<proteinExistence type="predicted"/>
<dbReference type="EC" id="2.7.13.3" evidence="2"/>
<sequence>MDVNITFCEVLGISQKVIIGEQLGSKACATMGLDQVAPCFYNFIKTPSKTTKSHVYLNNKTSLFFEITIKLVSSEHIVLFFKKIEGTAATKPLLQEEIIALEALNEDKNRFLAILAHDLKNALSTILGFSQLLKENYKAQQFEKIGQYISYIQNNAQSTYKLLEDTLVWTGSQSGKFKINKQSYVLNELLLEVLAEFKPIVTFKQIGIRFDQTAAVRATCDASIFKIILRNLISNAIKFSNKKGEIHIQFNILANQVHISVKDAGIGMSPQLANSLFKNGTLNSENGTAQEKGTGIGLAITKELIEKQDGNITVTSQLGKGSTFVCTLPQ</sequence>
<dbReference type="InterPro" id="IPR050351">
    <property type="entry name" value="BphY/WalK/GraS-like"/>
</dbReference>
<evidence type="ECO:0000256" key="2">
    <source>
        <dbReference type="ARBA" id="ARBA00012438"/>
    </source>
</evidence>
<accession>A0ABW3WSA9</accession>
<dbReference type="InterPro" id="IPR004358">
    <property type="entry name" value="Sig_transdc_His_kin-like_C"/>
</dbReference>
<evidence type="ECO:0000313" key="11">
    <source>
        <dbReference type="Proteomes" id="UP001597241"/>
    </source>
</evidence>
<evidence type="ECO:0000256" key="6">
    <source>
        <dbReference type="ARBA" id="ARBA00022777"/>
    </source>
</evidence>
<evidence type="ECO:0000256" key="4">
    <source>
        <dbReference type="ARBA" id="ARBA00022679"/>
    </source>
</evidence>
<evidence type="ECO:0000256" key="7">
    <source>
        <dbReference type="ARBA" id="ARBA00022840"/>
    </source>
</evidence>
<gene>
    <name evidence="10" type="ORF">ACFQ5N_10170</name>
</gene>
<dbReference type="SMART" id="SM00388">
    <property type="entry name" value="HisKA"/>
    <property type="match status" value="1"/>
</dbReference>
<evidence type="ECO:0000256" key="1">
    <source>
        <dbReference type="ARBA" id="ARBA00000085"/>
    </source>
</evidence>
<dbReference type="CDD" id="cd00075">
    <property type="entry name" value="HATPase"/>
    <property type="match status" value="1"/>
</dbReference>
<evidence type="ECO:0000259" key="9">
    <source>
        <dbReference type="PROSITE" id="PS50109"/>
    </source>
</evidence>
<protein>
    <recommendedName>
        <fullName evidence="2">histidine kinase</fullName>
        <ecNumber evidence="2">2.7.13.3</ecNumber>
    </recommendedName>
</protein>
<keyword evidence="11" id="KW-1185">Reference proteome</keyword>
<dbReference type="GO" id="GO:0016301">
    <property type="term" value="F:kinase activity"/>
    <property type="evidence" value="ECO:0007669"/>
    <property type="project" value="UniProtKB-KW"/>
</dbReference>
<dbReference type="Pfam" id="PF02518">
    <property type="entry name" value="HATPase_c"/>
    <property type="match status" value="1"/>
</dbReference>
<comment type="caution">
    <text evidence="10">The sequence shown here is derived from an EMBL/GenBank/DDBJ whole genome shotgun (WGS) entry which is preliminary data.</text>
</comment>
<dbReference type="CDD" id="cd00082">
    <property type="entry name" value="HisKA"/>
    <property type="match status" value="1"/>
</dbReference>
<keyword evidence="8" id="KW-0902">Two-component regulatory system</keyword>
<dbReference type="SUPFAM" id="SSF47384">
    <property type="entry name" value="Homodimeric domain of signal transducing histidine kinase"/>
    <property type="match status" value="1"/>
</dbReference>
<dbReference type="InterPro" id="IPR003661">
    <property type="entry name" value="HisK_dim/P_dom"/>
</dbReference>
<dbReference type="InterPro" id="IPR005467">
    <property type="entry name" value="His_kinase_dom"/>
</dbReference>
<dbReference type="InterPro" id="IPR003594">
    <property type="entry name" value="HATPase_dom"/>
</dbReference>
<dbReference type="PRINTS" id="PR00344">
    <property type="entry name" value="BCTRLSENSOR"/>
</dbReference>
<dbReference type="Pfam" id="PF00512">
    <property type="entry name" value="HisKA"/>
    <property type="match status" value="1"/>
</dbReference>
<dbReference type="Proteomes" id="UP001597241">
    <property type="component" value="Unassembled WGS sequence"/>
</dbReference>
<dbReference type="InterPro" id="IPR036890">
    <property type="entry name" value="HATPase_C_sf"/>
</dbReference>
<dbReference type="SMART" id="SM00387">
    <property type="entry name" value="HATPase_c"/>
    <property type="match status" value="1"/>
</dbReference>
<comment type="catalytic activity">
    <reaction evidence="1">
        <text>ATP + protein L-histidine = ADP + protein N-phospho-L-histidine.</text>
        <dbReference type="EC" id="2.7.13.3"/>
    </reaction>
</comment>
<dbReference type="Gene3D" id="1.10.287.130">
    <property type="match status" value="1"/>
</dbReference>
<evidence type="ECO:0000256" key="5">
    <source>
        <dbReference type="ARBA" id="ARBA00022741"/>
    </source>
</evidence>
<evidence type="ECO:0000313" key="10">
    <source>
        <dbReference type="EMBL" id="MFD1294201.1"/>
    </source>
</evidence>